<keyword evidence="8" id="KW-1185">Reference proteome</keyword>
<sequence length="454" mass="47787">MGECGRGLVSKENMGMSASQSIEAGHDDSTSGKSSGVEGALHELANQTIGVAQRARFLFGFLLCGILWYAPFAAAIGILLPQRFLDDGVGNPTALVAQLNSIGAFVALAANLLWGTLSDRSRSRFGRRSPFMVVGAALAGLFLWLTSVVGSPAMIILCWCGAQLFLNMLLAPFLAVLSDRVPENNRASMSAAYGLGVTVGQSVGQIVGAQLIHNLGFGILLSGVLLGVTGLLVVIIWPKEPSAQNLPAANEGLGSLIKAFTPPTKNCRDFYLALFGRLFMVTSMYMIVNYQLYILQKYIGLDATGSAAVLSITAVIIMIASLIASAVTGPLSDFIQRRKILVIGAALIIAVGFLIPAFFPTAWAMYAWAGLYGFGYGVYNACDQALNVDVLPSKAEAGKDLGILNLSNTVGQMAGPVATSLIVMAFGSYQLAFLIGAIVLAVSCVFIAIIRKAK</sequence>
<dbReference type="Gene3D" id="1.20.1250.20">
    <property type="entry name" value="MFS general substrate transporter like domains"/>
    <property type="match status" value="2"/>
</dbReference>
<feature type="transmembrane region" description="Helical" evidence="5">
    <location>
        <begin position="308"/>
        <end position="328"/>
    </location>
</feature>
<comment type="subcellular location">
    <subcellularLocation>
        <location evidence="1">Cell membrane</location>
        <topology evidence="1">Multi-pass membrane protein</topology>
    </subcellularLocation>
</comment>
<keyword evidence="4 5" id="KW-0472">Membrane</keyword>
<dbReference type="InterPro" id="IPR020846">
    <property type="entry name" value="MFS_dom"/>
</dbReference>
<dbReference type="EMBL" id="PEBI01000001">
    <property type="protein sequence ID" value="PJM73904.1"/>
    <property type="molecule type" value="Genomic_DNA"/>
</dbReference>
<feature type="transmembrane region" description="Helical" evidence="5">
    <location>
        <begin position="270"/>
        <end position="288"/>
    </location>
</feature>
<evidence type="ECO:0000256" key="5">
    <source>
        <dbReference type="SAM" id="Phobius"/>
    </source>
</evidence>
<protein>
    <submittedName>
        <fullName evidence="7">MFS transporter</fullName>
    </submittedName>
</protein>
<name>A0A2M9HAR7_9BIFI</name>
<feature type="transmembrane region" description="Helical" evidence="5">
    <location>
        <begin position="153"/>
        <end position="177"/>
    </location>
</feature>
<evidence type="ECO:0000313" key="7">
    <source>
        <dbReference type="EMBL" id="PJM73904.1"/>
    </source>
</evidence>
<dbReference type="AlphaFoldDB" id="A0A2M9HAR7"/>
<feature type="transmembrane region" description="Helical" evidence="5">
    <location>
        <begin position="215"/>
        <end position="237"/>
    </location>
</feature>
<reference evidence="7 8" key="1">
    <citation type="submission" date="2017-10" db="EMBL/GenBank/DDBJ databases">
        <title>Draft genome sequences of strains TRE 1, TRE 9, TRE H and TRI 7, isolated from tamarins, belonging to four potential novel Bifidobacterium species.</title>
        <authorList>
            <person name="Mattarelli P."/>
            <person name="Modesto M."/>
            <person name="Puglisi E."/>
            <person name="Morelli L."/>
            <person name="Spezio C."/>
            <person name="Bonetti A."/>
            <person name="Sandri C."/>
        </authorList>
    </citation>
    <scope>NUCLEOTIDE SEQUENCE [LARGE SCALE GENOMIC DNA]</scope>
    <source>
        <strain evidence="8">TRE1</strain>
    </source>
</reference>
<gene>
    <name evidence="7" type="ORF">CS006_01710</name>
</gene>
<feature type="transmembrane region" description="Helical" evidence="5">
    <location>
        <begin position="340"/>
        <end position="359"/>
    </location>
</feature>
<organism evidence="7 8">
    <name type="scientific">Bifidobacterium primatium</name>
    <dbReference type="NCBI Taxonomy" id="2045438"/>
    <lineage>
        <taxon>Bacteria</taxon>
        <taxon>Bacillati</taxon>
        <taxon>Actinomycetota</taxon>
        <taxon>Actinomycetes</taxon>
        <taxon>Bifidobacteriales</taxon>
        <taxon>Bifidobacteriaceae</taxon>
        <taxon>Bifidobacterium</taxon>
    </lineage>
</organism>
<evidence type="ECO:0000256" key="4">
    <source>
        <dbReference type="ARBA" id="ARBA00023136"/>
    </source>
</evidence>
<dbReference type="InterPro" id="IPR011701">
    <property type="entry name" value="MFS"/>
</dbReference>
<feature type="domain" description="Major facilitator superfamily (MFS) profile" evidence="6">
    <location>
        <begin position="48"/>
        <end position="454"/>
    </location>
</feature>
<proteinExistence type="predicted"/>
<feature type="transmembrane region" description="Helical" evidence="5">
    <location>
        <begin position="431"/>
        <end position="450"/>
    </location>
</feature>
<keyword evidence="3 5" id="KW-1133">Transmembrane helix</keyword>
<dbReference type="PROSITE" id="PS50850">
    <property type="entry name" value="MFS"/>
    <property type="match status" value="1"/>
</dbReference>
<evidence type="ECO:0000259" key="6">
    <source>
        <dbReference type="PROSITE" id="PS50850"/>
    </source>
</evidence>
<evidence type="ECO:0000313" key="8">
    <source>
        <dbReference type="Proteomes" id="UP000229095"/>
    </source>
</evidence>
<dbReference type="PANTHER" id="PTHR23528">
    <property type="match status" value="1"/>
</dbReference>
<dbReference type="InterPro" id="IPR036259">
    <property type="entry name" value="MFS_trans_sf"/>
</dbReference>
<dbReference type="Proteomes" id="UP000229095">
    <property type="component" value="Unassembled WGS sequence"/>
</dbReference>
<dbReference type="PANTHER" id="PTHR23528:SF1">
    <property type="entry name" value="MAJOR FACILITATOR SUPERFAMILY (MFS) PROFILE DOMAIN-CONTAINING PROTEIN"/>
    <property type="match status" value="1"/>
</dbReference>
<dbReference type="SUPFAM" id="SSF103473">
    <property type="entry name" value="MFS general substrate transporter"/>
    <property type="match status" value="1"/>
</dbReference>
<dbReference type="GO" id="GO:0022857">
    <property type="term" value="F:transmembrane transporter activity"/>
    <property type="evidence" value="ECO:0007669"/>
    <property type="project" value="InterPro"/>
</dbReference>
<dbReference type="CDD" id="cd06174">
    <property type="entry name" value="MFS"/>
    <property type="match status" value="1"/>
</dbReference>
<feature type="transmembrane region" description="Helical" evidence="5">
    <location>
        <begin position="57"/>
        <end position="79"/>
    </location>
</feature>
<keyword evidence="2 5" id="KW-0812">Transmembrane</keyword>
<dbReference type="OrthoDB" id="7584869at2"/>
<evidence type="ECO:0000256" key="3">
    <source>
        <dbReference type="ARBA" id="ARBA00022989"/>
    </source>
</evidence>
<evidence type="ECO:0000256" key="2">
    <source>
        <dbReference type="ARBA" id="ARBA00022692"/>
    </source>
</evidence>
<feature type="transmembrane region" description="Helical" evidence="5">
    <location>
        <begin position="189"/>
        <end position="209"/>
    </location>
</feature>
<feature type="transmembrane region" description="Helical" evidence="5">
    <location>
        <begin position="129"/>
        <end position="147"/>
    </location>
</feature>
<comment type="caution">
    <text evidence="7">The sequence shown here is derived from an EMBL/GenBank/DDBJ whole genome shotgun (WGS) entry which is preliminary data.</text>
</comment>
<feature type="transmembrane region" description="Helical" evidence="5">
    <location>
        <begin position="99"/>
        <end position="117"/>
    </location>
</feature>
<evidence type="ECO:0000256" key="1">
    <source>
        <dbReference type="ARBA" id="ARBA00004651"/>
    </source>
</evidence>
<dbReference type="Pfam" id="PF07690">
    <property type="entry name" value="MFS_1"/>
    <property type="match status" value="1"/>
</dbReference>
<accession>A0A2M9HAR7</accession>
<dbReference type="GO" id="GO:0005886">
    <property type="term" value="C:plasma membrane"/>
    <property type="evidence" value="ECO:0007669"/>
    <property type="project" value="UniProtKB-SubCell"/>
</dbReference>